<dbReference type="EMBL" id="LIHL02000015">
    <property type="protein sequence ID" value="KAF5445668.1"/>
    <property type="molecule type" value="Genomic_DNA"/>
</dbReference>
<dbReference type="Proteomes" id="UP000619265">
    <property type="component" value="Unassembled WGS sequence"/>
</dbReference>
<organism evidence="1 2">
    <name type="scientific">Juglans regia</name>
    <name type="common">English walnut</name>
    <dbReference type="NCBI Taxonomy" id="51240"/>
    <lineage>
        <taxon>Eukaryota</taxon>
        <taxon>Viridiplantae</taxon>
        <taxon>Streptophyta</taxon>
        <taxon>Embryophyta</taxon>
        <taxon>Tracheophyta</taxon>
        <taxon>Spermatophyta</taxon>
        <taxon>Magnoliopsida</taxon>
        <taxon>eudicotyledons</taxon>
        <taxon>Gunneridae</taxon>
        <taxon>Pentapetalae</taxon>
        <taxon>rosids</taxon>
        <taxon>fabids</taxon>
        <taxon>Fagales</taxon>
        <taxon>Juglandaceae</taxon>
        <taxon>Juglans</taxon>
    </lineage>
</organism>
<proteinExistence type="predicted"/>
<comment type="caution">
    <text evidence="1">The sequence shown here is derived from an EMBL/GenBank/DDBJ whole genome shotgun (WGS) entry which is preliminary data.</text>
</comment>
<reference evidence="1" key="2">
    <citation type="submission" date="2020-03" db="EMBL/GenBank/DDBJ databases">
        <title>Walnut 2.0.</title>
        <authorList>
            <person name="Marrano A."/>
            <person name="Britton M."/>
            <person name="Zimin A.V."/>
            <person name="Zaini P.A."/>
            <person name="Workman R."/>
            <person name="Puiu D."/>
            <person name="Bianco L."/>
            <person name="Allen B.J."/>
            <person name="Troggio M."/>
            <person name="Leslie C.A."/>
            <person name="Timp W."/>
            <person name="Dendekar A."/>
            <person name="Salzberg S.L."/>
            <person name="Neale D.B."/>
        </authorList>
    </citation>
    <scope>NUCLEOTIDE SEQUENCE</scope>
    <source>
        <tissue evidence="1">Leaves</tissue>
    </source>
</reference>
<reference evidence="1" key="1">
    <citation type="submission" date="2015-10" db="EMBL/GenBank/DDBJ databases">
        <authorList>
            <person name="Martinez-Garcia P.J."/>
            <person name="Crepeau M.W."/>
            <person name="Puiu D."/>
            <person name="Gonzalez-Ibeas D."/>
            <person name="Whalen J."/>
            <person name="Stevens K."/>
            <person name="Paul R."/>
            <person name="Butterfield T."/>
            <person name="Britton M."/>
            <person name="Reagan R."/>
            <person name="Chakraborty S."/>
            <person name="Walawage S.L."/>
            <person name="Vasquez-Gross H.A."/>
            <person name="Cardeno C."/>
            <person name="Famula R."/>
            <person name="Pratt K."/>
            <person name="Kuruganti S."/>
            <person name="Aradhya M.K."/>
            <person name="Leslie C.A."/>
            <person name="Dandekar A.M."/>
            <person name="Salzberg S.L."/>
            <person name="Wegrzyn J.L."/>
            <person name="Langley C.H."/>
            <person name="Neale D.B."/>
        </authorList>
    </citation>
    <scope>NUCLEOTIDE SEQUENCE</scope>
    <source>
        <tissue evidence="1">Leaves</tissue>
    </source>
</reference>
<sequence>MEMQILEAKHFYELIKMQDKEAAPWCSQKLSLLAQPEKGGRDSQLFLRKRSHLRPYFLRPLVTFTSRLFFFYSKCQPTSSTSGWLGNQEQFSSATETILSAEMLPEH</sequence>
<dbReference type="AlphaFoldDB" id="A0A833TYD4"/>
<accession>A0A833TYD4</accession>
<protein>
    <submittedName>
        <fullName evidence="1">Uncharacterized protein</fullName>
    </submittedName>
</protein>
<name>A0A833TYD4_JUGRE</name>
<gene>
    <name evidence="1" type="ORF">F2P56_034705</name>
</gene>
<evidence type="ECO:0000313" key="1">
    <source>
        <dbReference type="EMBL" id="KAF5445668.1"/>
    </source>
</evidence>
<dbReference type="Gramene" id="Jr15_12270_p1">
    <property type="protein sequence ID" value="cds.Jr15_12270_p1"/>
    <property type="gene ID" value="Jr15_12270"/>
</dbReference>
<evidence type="ECO:0000313" key="2">
    <source>
        <dbReference type="Proteomes" id="UP000619265"/>
    </source>
</evidence>